<reference evidence="2" key="1">
    <citation type="submission" date="2022-09" db="EMBL/GenBank/DDBJ databases">
        <title>Intensive care unit water sources are persistently colonized with multi-drug resistant bacteria and are the site of extensive horizontal gene transfer of antibiotic resistance genes.</title>
        <authorList>
            <person name="Diorio-Toth L."/>
        </authorList>
    </citation>
    <scope>NUCLEOTIDE SEQUENCE</scope>
    <source>
        <strain evidence="2">GD04005</strain>
    </source>
</reference>
<evidence type="ECO:0000313" key="2">
    <source>
        <dbReference type="EMBL" id="MDH0563227.1"/>
    </source>
</evidence>
<evidence type="ECO:0008006" key="4">
    <source>
        <dbReference type="Google" id="ProtNLM"/>
    </source>
</evidence>
<gene>
    <name evidence="2" type="ORF">N7644_05935</name>
</gene>
<evidence type="ECO:0000313" key="3">
    <source>
        <dbReference type="Proteomes" id="UP001159329"/>
    </source>
</evidence>
<name>A0AA42LE81_9GAMM</name>
<keyword evidence="1" id="KW-0812">Transmembrane</keyword>
<keyword evidence="1" id="KW-1133">Transmembrane helix</keyword>
<feature type="transmembrane region" description="Helical" evidence="1">
    <location>
        <begin position="196"/>
        <end position="215"/>
    </location>
</feature>
<dbReference type="RefSeq" id="WP_279694772.1">
    <property type="nucleotide sequence ID" value="NZ_JAOEEO010000001.1"/>
</dbReference>
<protein>
    <recommendedName>
        <fullName evidence="4">Lipoprotein</fullName>
    </recommendedName>
</protein>
<accession>A0AA42LE81</accession>
<proteinExistence type="predicted"/>
<evidence type="ECO:0000256" key="1">
    <source>
        <dbReference type="SAM" id="Phobius"/>
    </source>
</evidence>
<dbReference type="Proteomes" id="UP001159329">
    <property type="component" value="Unassembled WGS sequence"/>
</dbReference>
<dbReference type="AlphaFoldDB" id="A0AA42LE81"/>
<sequence length="217" mass="24117">MQRFGKHAHLNLQMNWIRILLIVSISVIITACGQVKHAPKAGEYGAKLVNSILLTPSEIQALNKAVVDPPKDTFQRPNVGISFQANAAQNPYRFVLVVKGSTLQAGETVLKWIGGVQSETSNGYHPEVFQSNDSHHYDANEPVLLVVSSDPFSVSESNNGSNYAVHTELMEASNLQFQSVEVQIWQGKGSQYNWTAYLKFLLILMLAIFGIYRLISR</sequence>
<comment type="caution">
    <text evidence="2">The sequence shown here is derived from an EMBL/GenBank/DDBJ whole genome shotgun (WGS) entry which is preliminary data.</text>
</comment>
<keyword evidence="1" id="KW-0472">Membrane</keyword>
<dbReference type="PROSITE" id="PS51257">
    <property type="entry name" value="PROKAR_LIPOPROTEIN"/>
    <property type="match status" value="1"/>
</dbReference>
<dbReference type="EMBL" id="JAOEEO010000001">
    <property type="protein sequence ID" value="MDH0563227.1"/>
    <property type="molecule type" value="Genomic_DNA"/>
</dbReference>
<organism evidence="2 3">
    <name type="scientific">Acinetobacter courvalinii</name>
    <dbReference type="NCBI Taxonomy" id="280147"/>
    <lineage>
        <taxon>Bacteria</taxon>
        <taxon>Pseudomonadati</taxon>
        <taxon>Pseudomonadota</taxon>
        <taxon>Gammaproteobacteria</taxon>
        <taxon>Moraxellales</taxon>
        <taxon>Moraxellaceae</taxon>
        <taxon>Acinetobacter</taxon>
    </lineage>
</organism>